<dbReference type="PROSITE" id="PS51608">
    <property type="entry name" value="SAM_MT_UBIE"/>
    <property type="match status" value="1"/>
</dbReference>
<dbReference type="GO" id="GO:0009234">
    <property type="term" value="P:menaquinone biosynthetic process"/>
    <property type="evidence" value="ECO:0007669"/>
    <property type="project" value="UniProtKB-UniRule"/>
</dbReference>
<feature type="binding site" evidence="5">
    <location>
        <position position="70"/>
    </location>
    <ligand>
        <name>S-adenosyl-L-methionine</name>
        <dbReference type="ChEBI" id="CHEBI:59789"/>
    </ligand>
</feature>
<evidence type="ECO:0000256" key="3">
    <source>
        <dbReference type="ARBA" id="ARBA00022679"/>
    </source>
</evidence>
<evidence type="ECO:0000256" key="5">
    <source>
        <dbReference type="HAMAP-Rule" id="MF_01813"/>
    </source>
</evidence>
<gene>
    <name evidence="6" type="primary">ubiE</name>
    <name evidence="5" type="synonym">menG</name>
    <name evidence="6" type="ORF">H0921_02920</name>
</gene>
<reference evidence="6 7" key="1">
    <citation type="submission" date="2020-07" db="EMBL/GenBank/DDBJ databases">
        <title>Thermogemmata thermophila gen. nov., sp. nov., a novel moderate thermophilic planctomycete from a Kamchatka hot spring.</title>
        <authorList>
            <person name="Elcheninov A.G."/>
            <person name="Podosokorskaya O.A."/>
            <person name="Kovaleva O.L."/>
            <person name="Novikov A."/>
            <person name="Bonch-Osmolovskaya E.A."/>
            <person name="Toshchakov S.V."/>
            <person name="Kublanov I.V."/>
        </authorList>
    </citation>
    <scope>NUCLEOTIDE SEQUENCE [LARGE SCALE GENOMIC DNA]</scope>
    <source>
        <strain evidence="6 7">2918</strain>
    </source>
</reference>
<dbReference type="SUPFAM" id="SSF53335">
    <property type="entry name" value="S-adenosyl-L-methionine-dependent methyltransferases"/>
    <property type="match status" value="1"/>
</dbReference>
<dbReference type="EC" id="2.1.1.163" evidence="5"/>
<name>A0A7V8VBR4_9BACT</name>
<evidence type="ECO:0000313" key="6">
    <source>
        <dbReference type="EMBL" id="MBA2225109.1"/>
    </source>
</evidence>
<feature type="binding site" evidence="5">
    <location>
        <begin position="98"/>
        <end position="99"/>
    </location>
    <ligand>
        <name>S-adenosyl-L-methionine</name>
        <dbReference type="ChEBI" id="CHEBI:59789"/>
    </ligand>
</feature>
<comment type="caution">
    <text evidence="6">The sequence shown here is derived from an EMBL/GenBank/DDBJ whole genome shotgun (WGS) entry which is preliminary data.</text>
</comment>
<dbReference type="Pfam" id="PF01209">
    <property type="entry name" value="Ubie_methyltran"/>
    <property type="match status" value="1"/>
</dbReference>
<dbReference type="HAMAP" id="MF_01813">
    <property type="entry name" value="MenG_UbiE_methyltr"/>
    <property type="match status" value="1"/>
</dbReference>
<dbReference type="InterPro" id="IPR023576">
    <property type="entry name" value="UbiE/COQ5_MeTrFase_CS"/>
</dbReference>
<feature type="binding site" evidence="5">
    <location>
        <position position="49"/>
    </location>
    <ligand>
        <name>S-adenosyl-L-methionine</name>
        <dbReference type="ChEBI" id="CHEBI:59789"/>
    </ligand>
</feature>
<comment type="pathway">
    <text evidence="5">Quinol/quinone metabolism; menaquinone biosynthesis; menaquinol from 1,4-dihydroxy-2-naphthoate: step 2/2.</text>
</comment>
<dbReference type="PANTHER" id="PTHR43591">
    <property type="entry name" value="METHYLTRANSFERASE"/>
    <property type="match status" value="1"/>
</dbReference>
<keyword evidence="7" id="KW-1185">Reference proteome</keyword>
<sequence>MFSEIAPWYDFLNHFLSLNIDRSWRRRVVALVPPPAAAEGPILDVCTGSGDLALAYAQVAPSSTQIVGADFCHELLQQARRKAHLKPCPASLTFVEADAQYLPFPDNSFALVCVAFGLRNITDMHRGLWEMIRVLRPGGRLAILEFSRPRRKILGSLYTLYFRYLLPLIGQLLCRNRYSAYRYLPESVLQFPDYEKLAAILQSHGLRDVAFVPFTGGIATLYTGRKPAEMR</sequence>
<dbReference type="Gene3D" id="3.40.50.150">
    <property type="entry name" value="Vaccinia Virus protein VP39"/>
    <property type="match status" value="1"/>
</dbReference>
<accession>A0A7V8VBR4</accession>
<comment type="function">
    <text evidence="5">Methyltransferase required for the conversion of demethylmenaquinol (DMKH2) to menaquinol (MKH2).</text>
</comment>
<dbReference type="InterPro" id="IPR029063">
    <property type="entry name" value="SAM-dependent_MTases_sf"/>
</dbReference>
<dbReference type="GO" id="GO:0043770">
    <property type="term" value="F:demethylmenaquinone methyltransferase activity"/>
    <property type="evidence" value="ECO:0007669"/>
    <property type="project" value="UniProtKB-UniRule"/>
</dbReference>
<dbReference type="Proteomes" id="UP000542342">
    <property type="component" value="Unassembled WGS sequence"/>
</dbReference>
<keyword evidence="1 5" id="KW-0474">Menaquinone biosynthesis</keyword>
<dbReference type="CDD" id="cd02440">
    <property type="entry name" value="AdoMet_MTases"/>
    <property type="match status" value="1"/>
</dbReference>
<dbReference type="AlphaFoldDB" id="A0A7V8VBR4"/>
<keyword evidence="4 5" id="KW-0949">S-adenosyl-L-methionine</keyword>
<comment type="caution">
    <text evidence="5">Lacks conserved residue(s) required for the propagation of feature annotation.</text>
</comment>
<dbReference type="EMBL" id="JACEFB010000001">
    <property type="protein sequence ID" value="MBA2225109.1"/>
    <property type="molecule type" value="Genomic_DNA"/>
</dbReference>
<protein>
    <recommendedName>
        <fullName evidence="5">Demethylmenaquinone methyltransferase</fullName>
        <ecNumber evidence="5">2.1.1.163</ecNumber>
    </recommendedName>
</protein>
<dbReference type="NCBIfam" id="NF001244">
    <property type="entry name" value="PRK00216.1-5"/>
    <property type="match status" value="1"/>
</dbReference>
<dbReference type="PANTHER" id="PTHR43591:SF24">
    <property type="entry name" value="2-METHOXY-6-POLYPRENYL-1,4-BENZOQUINOL METHYLASE, MITOCHONDRIAL"/>
    <property type="match status" value="1"/>
</dbReference>
<evidence type="ECO:0000256" key="1">
    <source>
        <dbReference type="ARBA" id="ARBA00022428"/>
    </source>
</evidence>
<dbReference type="GO" id="GO:0032259">
    <property type="term" value="P:methylation"/>
    <property type="evidence" value="ECO:0007669"/>
    <property type="project" value="UniProtKB-KW"/>
</dbReference>
<comment type="similarity">
    <text evidence="5">Belongs to the class I-like SAM-binding methyltransferase superfamily. MenG/UbiE family.</text>
</comment>
<organism evidence="6 7">
    <name type="scientific">Thermogemmata fonticola</name>
    <dbReference type="NCBI Taxonomy" id="2755323"/>
    <lineage>
        <taxon>Bacteria</taxon>
        <taxon>Pseudomonadati</taxon>
        <taxon>Planctomycetota</taxon>
        <taxon>Planctomycetia</taxon>
        <taxon>Gemmatales</taxon>
        <taxon>Gemmataceae</taxon>
        <taxon>Thermogemmata</taxon>
    </lineage>
</organism>
<dbReference type="PROSITE" id="PS01183">
    <property type="entry name" value="UBIE_1"/>
    <property type="match status" value="1"/>
</dbReference>
<comment type="catalytic activity">
    <reaction evidence="5">
        <text>a 2-demethylmenaquinol + S-adenosyl-L-methionine = a menaquinol + S-adenosyl-L-homocysteine + H(+)</text>
        <dbReference type="Rhea" id="RHEA:42640"/>
        <dbReference type="Rhea" id="RHEA-COMP:9539"/>
        <dbReference type="Rhea" id="RHEA-COMP:9563"/>
        <dbReference type="ChEBI" id="CHEBI:15378"/>
        <dbReference type="ChEBI" id="CHEBI:18151"/>
        <dbReference type="ChEBI" id="CHEBI:55437"/>
        <dbReference type="ChEBI" id="CHEBI:57856"/>
        <dbReference type="ChEBI" id="CHEBI:59789"/>
        <dbReference type="EC" id="2.1.1.163"/>
    </reaction>
</comment>
<keyword evidence="2 5" id="KW-0489">Methyltransferase</keyword>
<evidence type="ECO:0000256" key="4">
    <source>
        <dbReference type="ARBA" id="ARBA00022691"/>
    </source>
</evidence>
<evidence type="ECO:0000313" key="7">
    <source>
        <dbReference type="Proteomes" id="UP000542342"/>
    </source>
</evidence>
<dbReference type="UniPathway" id="UPA00079">
    <property type="reaction ID" value="UER00169"/>
</dbReference>
<dbReference type="NCBIfam" id="TIGR01934">
    <property type="entry name" value="MenG_MenH_UbiE"/>
    <property type="match status" value="1"/>
</dbReference>
<dbReference type="PROSITE" id="PS01184">
    <property type="entry name" value="UBIE_2"/>
    <property type="match status" value="1"/>
</dbReference>
<keyword evidence="3 5" id="KW-0808">Transferase</keyword>
<proteinExistence type="inferred from homology"/>
<dbReference type="InterPro" id="IPR004033">
    <property type="entry name" value="UbiE/COQ5_MeTrFase"/>
</dbReference>
<evidence type="ECO:0000256" key="2">
    <source>
        <dbReference type="ARBA" id="ARBA00022603"/>
    </source>
</evidence>